<keyword evidence="1" id="KW-0676">Redox-active center</keyword>
<evidence type="ECO:0000256" key="1">
    <source>
        <dbReference type="ARBA" id="ARBA00023284"/>
    </source>
</evidence>
<dbReference type="SUPFAM" id="SSF52833">
    <property type="entry name" value="Thioredoxin-like"/>
    <property type="match status" value="1"/>
</dbReference>
<dbReference type="Pfam" id="PF00462">
    <property type="entry name" value="Glutaredoxin"/>
    <property type="match status" value="1"/>
</dbReference>
<evidence type="ECO:0000259" key="2">
    <source>
        <dbReference type="Pfam" id="PF00462"/>
    </source>
</evidence>
<dbReference type="PANTHER" id="PTHR10293">
    <property type="entry name" value="GLUTAREDOXIN FAMILY MEMBER"/>
    <property type="match status" value="1"/>
</dbReference>
<accession>A0A836CUB0</accession>
<feature type="domain" description="Glutaredoxin" evidence="2">
    <location>
        <begin position="8"/>
        <end position="43"/>
    </location>
</feature>
<protein>
    <recommendedName>
        <fullName evidence="2">Glutaredoxin domain-containing protein</fullName>
    </recommendedName>
</protein>
<dbReference type="InterPro" id="IPR004480">
    <property type="entry name" value="Monothiol_GRX-rel"/>
</dbReference>
<dbReference type="InterPro" id="IPR002109">
    <property type="entry name" value="Glutaredoxin"/>
</dbReference>
<reference evidence="3 4" key="1">
    <citation type="submission" date="2020-12" db="EMBL/GenBank/DDBJ databases">
        <title>De novo assembly of Tibetan sheep genome.</title>
        <authorList>
            <person name="Li X."/>
        </authorList>
    </citation>
    <scope>NUCLEOTIDE SEQUENCE [LARGE SCALE GENOMIC DNA]</scope>
    <source>
        <tissue evidence="3">Heart</tissue>
    </source>
</reference>
<organism evidence="3 4">
    <name type="scientific">Ovis aries</name>
    <name type="common">Sheep</name>
    <dbReference type="NCBI Taxonomy" id="9940"/>
    <lineage>
        <taxon>Eukaryota</taxon>
        <taxon>Metazoa</taxon>
        <taxon>Chordata</taxon>
        <taxon>Craniata</taxon>
        <taxon>Vertebrata</taxon>
        <taxon>Euteleostomi</taxon>
        <taxon>Mammalia</taxon>
        <taxon>Eutheria</taxon>
        <taxon>Laurasiatheria</taxon>
        <taxon>Artiodactyla</taxon>
        <taxon>Ruminantia</taxon>
        <taxon>Pecora</taxon>
        <taxon>Bovidae</taxon>
        <taxon>Caprinae</taxon>
        <taxon>Ovis</taxon>
    </lineage>
</organism>
<evidence type="ECO:0000313" key="3">
    <source>
        <dbReference type="EMBL" id="KAG5199302.1"/>
    </source>
</evidence>
<dbReference type="InterPro" id="IPR036249">
    <property type="entry name" value="Thioredoxin-like_sf"/>
</dbReference>
<dbReference type="Gene3D" id="3.40.30.10">
    <property type="entry name" value="Glutaredoxin"/>
    <property type="match status" value="1"/>
</dbReference>
<dbReference type="PANTHER" id="PTHR10293:SF16">
    <property type="entry name" value="GLUTAREDOXIN-RELATED PROTEIN 5, MITOCHONDRIAL"/>
    <property type="match status" value="1"/>
</dbReference>
<dbReference type="Proteomes" id="UP000664991">
    <property type="component" value="Unassembled WGS sequence"/>
</dbReference>
<dbReference type="PROSITE" id="PS51354">
    <property type="entry name" value="GLUTAREDOXIN_2"/>
    <property type="match status" value="1"/>
</dbReference>
<dbReference type="EMBL" id="JAEMGP010000016">
    <property type="protein sequence ID" value="KAG5199302.1"/>
    <property type="molecule type" value="Genomic_DNA"/>
</dbReference>
<gene>
    <name evidence="3" type="ORF">JEQ12_007002</name>
</gene>
<comment type="caution">
    <text evidence="3">The sequence shown here is derived from an EMBL/GenBank/DDBJ whole genome shotgun (WGS) entry which is preliminary data.</text>
</comment>
<name>A0A836CUB0_SHEEP</name>
<proteinExistence type="predicted"/>
<dbReference type="AlphaFoldDB" id="A0A836CUB0"/>
<dbReference type="GO" id="GO:0005759">
    <property type="term" value="C:mitochondrial matrix"/>
    <property type="evidence" value="ECO:0007669"/>
    <property type="project" value="TreeGrafter"/>
</dbReference>
<sequence length="71" mass="8060">MHCCRSCDYSAYNVLDDPQLRRGIKDYSNWPTIPQVYLHGEFVGGSDILRQMHQIGGLVEELKKLGVHSAL</sequence>
<evidence type="ECO:0000313" key="4">
    <source>
        <dbReference type="Proteomes" id="UP000664991"/>
    </source>
</evidence>